<sequence>MFLLLYDIEGKKDPHGIRIRLVRALRRVGAFQFQRSCWVVESFDEHLISVLDELRRAGGSVKIMEWLPRTLDEILDGKRSKSVVLAPLSAEPVLEGWHEKIRSTLEHAGFKVAIVPVGESAAKALSRSRQHKTEKSISRIIDEISLMDMDGLILMNLGRSTQSGIMYVAQIISNTKLLKNISSLPLIHIERLGRPDGAIILWNEVGGELLDAIKKAVQLEIIRPSVEIKRVTKEGEREIRQVLYAEPGDKIIVNGKVAGLCLTNQVYLIAENGRLVDIIGGKIFRGAAKKISFDSLATAIVKTVPA</sequence>
<evidence type="ECO:0000313" key="1">
    <source>
        <dbReference type="EMBL" id="TDA40130.1"/>
    </source>
</evidence>
<evidence type="ECO:0000313" key="2">
    <source>
        <dbReference type="Proteomes" id="UP000315399"/>
    </source>
</evidence>
<reference evidence="1 2" key="1">
    <citation type="journal article" date="2019" name="Nat. Microbiol.">
        <title>Expanding anaerobic alkane metabolism in the domain of Archaea.</title>
        <authorList>
            <person name="Wang Y."/>
            <person name="Wegener G."/>
            <person name="Hou J."/>
            <person name="Wang F."/>
            <person name="Xiao X."/>
        </authorList>
    </citation>
    <scope>NUCLEOTIDE SEQUENCE [LARGE SCALE GENOMIC DNA]</scope>
    <source>
        <strain evidence="1">WYZ-LMO10</strain>
    </source>
</reference>
<dbReference type="EMBL" id="QNVH01000002">
    <property type="protein sequence ID" value="TDA40130.1"/>
    <property type="molecule type" value="Genomic_DNA"/>
</dbReference>
<dbReference type="AlphaFoldDB" id="A0A523BHZ7"/>
<organism evidence="1 2">
    <name type="scientific">Thermoproteota archaeon</name>
    <dbReference type="NCBI Taxonomy" id="2056631"/>
    <lineage>
        <taxon>Archaea</taxon>
        <taxon>Thermoproteota</taxon>
    </lineage>
</organism>
<name>A0A523BHZ7_9CREN</name>
<proteinExistence type="predicted"/>
<gene>
    <name evidence="1" type="ORF">DSO08_00370</name>
</gene>
<evidence type="ECO:0008006" key="3">
    <source>
        <dbReference type="Google" id="ProtNLM"/>
    </source>
</evidence>
<dbReference type="Proteomes" id="UP000315399">
    <property type="component" value="Unassembled WGS sequence"/>
</dbReference>
<protein>
    <recommendedName>
        <fullName evidence="3">DUF2117 domain-containing protein</fullName>
    </recommendedName>
</protein>
<dbReference type="Pfam" id="PF09890">
    <property type="entry name" value="DUF2117"/>
    <property type="match status" value="1"/>
</dbReference>
<dbReference type="InterPro" id="IPR012032">
    <property type="entry name" value="UCP006598"/>
</dbReference>
<comment type="caution">
    <text evidence="1">The sequence shown here is derived from an EMBL/GenBank/DDBJ whole genome shotgun (WGS) entry which is preliminary data.</text>
</comment>
<accession>A0A523BHZ7</accession>